<dbReference type="NCBIfam" id="NF040945">
    <property type="entry name" value="CCC_membrane"/>
    <property type="match status" value="1"/>
</dbReference>
<sequence>MENYQNQNDPQNYQNQNFNNGNENFIPSQLPNATAVLVLGIISILGSCCFYGIVGLICGIVALVLAKKSTSLYKQNPNAYTNYSNVNTGRILAIIGIVLSVLMIIFIVFMISVVGMEALTDQQLMQERIQEFFQQYQ</sequence>
<proteinExistence type="predicted"/>
<dbReference type="InterPro" id="IPR011655">
    <property type="entry name" value="MpPF26"/>
</dbReference>
<reference evidence="2 3" key="1">
    <citation type="submission" date="2016-10" db="EMBL/GenBank/DDBJ databases">
        <authorList>
            <person name="de Groot N.N."/>
        </authorList>
    </citation>
    <scope>NUCLEOTIDE SEQUENCE [LARGE SCALE GENOMIC DNA]</scope>
    <source>
        <strain evidence="2 3">CGMCC 1.10825</strain>
    </source>
</reference>
<feature type="transmembrane region" description="Helical" evidence="1">
    <location>
        <begin position="33"/>
        <end position="66"/>
    </location>
</feature>
<keyword evidence="1" id="KW-0472">Membrane</keyword>
<dbReference type="AlphaFoldDB" id="A0A1H6MHK1"/>
<dbReference type="EMBL" id="FNXE01000045">
    <property type="protein sequence ID" value="SEH97834.1"/>
    <property type="molecule type" value="Genomic_DNA"/>
</dbReference>
<dbReference type="OrthoDB" id="1099888at2"/>
<name>A0A1H6MHK1_9FLAO</name>
<organism evidence="2 3">
    <name type="scientific">Paenimyroides marinum</name>
    <dbReference type="NCBI Taxonomy" id="1159016"/>
    <lineage>
        <taxon>Bacteria</taxon>
        <taxon>Pseudomonadati</taxon>
        <taxon>Bacteroidota</taxon>
        <taxon>Flavobacteriia</taxon>
        <taxon>Flavobacteriales</taxon>
        <taxon>Flavobacteriaceae</taxon>
        <taxon>Paenimyroides</taxon>
    </lineage>
</organism>
<dbReference type="Proteomes" id="UP000199634">
    <property type="component" value="Unassembled WGS sequence"/>
</dbReference>
<evidence type="ECO:0000256" key="1">
    <source>
        <dbReference type="SAM" id="Phobius"/>
    </source>
</evidence>
<gene>
    <name evidence="2" type="ORF">SAMN02927937_02507</name>
</gene>
<dbReference type="RefSeq" id="WP_091101658.1">
    <property type="nucleotide sequence ID" value="NZ_FNXE01000045.1"/>
</dbReference>
<evidence type="ECO:0000313" key="3">
    <source>
        <dbReference type="Proteomes" id="UP000199634"/>
    </source>
</evidence>
<dbReference type="STRING" id="1159016.SAMN02927937_02507"/>
<keyword evidence="1" id="KW-0812">Transmembrane</keyword>
<accession>A0A1H6MHK1</accession>
<keyword evidence="3" id="KW-1185">Reference proteome</keyword>
<feature type="transmembrane region" description="Helical" evidence="1">
    <location>
        <begin position="91"/>
        <end position="115"/>
    </location>
</feature>
<dbReference type="Pfam" id="PF07666">
    <property type="entry name" value="MpPF26"/>
    <property type="match status" value="1"/>
</dbReference>
<protein>
    <submittedName>
        <fullName evidence="2">M penetrans paralogue family 26</fullName>
    </submittedName>
</protein>
<keyword evidence="1" id="KW-1133">Transmembrane helix</keyword>
<evidence type="ECO:0000313" key="2">
    <source>
        <dbReference type="EMBL" id="SEH97834.1"/>
    </source>
</evidence>